<keyword evidence="2" id="KW-0808">Transferase</keyword>
<feature type="region of interest" description="Disordered" evidence="6">
    <location>
        <begin position="404"/>
        <end position="433"/>
    </location>
</feature>
<evidence type="ECO:0000313" key="9">
    <source>
        <dbReference type="Proteomes" id="UP000694523"/>
    </source>
</evidence>
<reference evidence="8" key="1">
    <citation type="submission" date="2025-08" db="UniProtKB">
        <authorList>
            <consortium name="Ensembl"/>
        </authorList>
    </citation>
    <scope>IDENTIFICATION</scope>
</reference>
<protein>
    <recommendedName>
        <fullName evidence="7">Protein kinase domain-containing protein</fullName>
    </recommendedName>
</protein>
<dbReference type="Proteomes" id="UP000694523">
    <property type="component" value="Unplaced"/>
</dbReference>
<accession>A0A8C6T4X5</accession>
<organism evidence="8 9">
    <name type="scientific">Neogobius melanostomus</name>
    <name type="common">round goby</name>
    <dbReference type="NCBI Taxonomy" id="47308"/>
    <lineage>
        <taxon>Eukaryota</taxon>
        <taxon>Metazoa</taxon>
        <taxon>Chordata</taxon>
        <taxon>Craniata</taxon>
        <taxon>Vertebrata</taxon>
        <taxon>Euteleostomi</taxon>
        <taxon>Actinopterygii</taxon>
        <taxon>Neopterygii</taxon>
        <taxon>Teleostei</taxon>
        <taxon>Neoteleostei</taxon>
        <taxon>Acanthomorphata</taxon>
        <taxon>Gobiaria</taxon>
        <taxon>Gobiiformes</taxon>
        <taxon>Gobioidei</taxon>
        <taxon>Gobiidae</taxon>
        <taxon>Benthophilinae</taxon>
        <taxon>Neogobiini</taxon>
        <taxon>Neogobius</taxon>
    </lineage>
</organism>
<evidence type="ECO:0000313" key="8">
    <source>
        <dbReference type="Ensembl" id="ENSNMLP00000015373.1"/>
    </source>
</evidence>
<keyword evidence="3" id="KW-0547">Nucleotide-binding</keyword>
<dbReference type="GO" id="GO:0005634">
    <property type="term" value="C:nucleus"/>
    <property type="evidence" value="ECO:0007669"/>
    <property type="project" value="TreeGrafter"/>
</dbReference>
<reference evidence="8" key="2">
    <citation type="submission" date="2025-09" db="UniProtKB">
        <authorList>
            <consortium name="Ensembl"/>
        </authorList>
    </citation>
    <scope>IDENTIFICATION</scope>
</reference>
<dbReference type="Pfam" id="PF00069">
    <property type="entry name" value="Pkinase"/>
    <property type="match status" value="1"/>
</dbReference>
<evidence type="ECO:0000256" key="4">
    <source>
        <dbReference type="ARBA" id="ARBA00022777"/>
    </source>
</evidence>
<dbReference type="GO" id="GO:0005524">
    <property type="term" value="F:ATP binding"/>
    <property type="evidence" value="ECO:0007669"/>
    <property type="project" value="UniProtKB-KW"/>
</dbReference>
<dbReference type="PANTHER" id="PTHR24058:SF17">
    <property type="entry name" value="HOMEODOMAIN INTERACTING PROTEIN KINASE, ISOFORM D"/>
    <property type="match status" value="1"/>
</dbReference>
<evidence type="ECO:0000256" key="2">
    <source>
        <dbReference type="ARBA" id="ARBA00022679"/>
    </source>
</evidence>
<evidence type="ECO:0000256" key="1">
    <source>
        <dbReference type="ARBA" id="ARBA00022527"/>
    </source>
</evidence>
<dbReference type="Gene3D" id="1.10.510.10">
    <property type="entry name" value="Transferase(Phosphotransferase) domain 1"/>
    <property type="match status" value="1"/>
</dbReference>
<keyword evidence="4" id="KW-0418">Kinase</keyword>
<proteinExistence type="predicted"/>
<dbReference type="GO" id="GO:0005737">
    <property type="term" value="C:cytoplasm"/>
    <property type="evidence" value="ECO:0007669"/>
    <property type="project" value="TreeGrafter"/>
</dbReference>
<dbReference type="PROSITE" id="PS50011">
    <property type="entry name" value="PROTEIN_KINASE_DOM"/>
    <property type="match status" value="1"/>
</dbReference>
<dbReference type="GO" id="GO:0004674">
    <property type="term" value="F:protein serine/threonine kinase activity"/>
    <property type="evidence" value="ECO:0007669"/>
    <property type="project" value="UniProtKB-KW"/>
</dbReference>
<dbReference type="Ensembl" id="ENSNMLT00000017269.1">
    <property type="protein sequence ID" value="ENSNMLP00000015373.1"/>
    <property type="gene ID" value="ENSNMLG00000010196.1"/>
</dbReference>
<dbReference type="SUPFAM" id="SSF56112">
    <property type="entry name" value="Protein kinase-like (PK-like)"/>
    <property type="match status" value="1"/>
</dbReference>
<keyword evidence="9" id="KW-1185">Reference proteome</keyword>
<dbReference type="InterPro" id="IPR008271">
    <property type="entry name" value="Ser/Thr_kinase_AS"/>
</dbReference>
<name>A0A8C6T4X5_9GOBI</name>
<evidence type="ECO:0000259" key="7">
    <source>
        <dbReference type="PROSITE" id="PS50011"/>
    </source>
</evidence>
<evidence type="ECO:0000256" key="6">
    <source>
        <dbReference type="SAM" id="MobiDB-lite"/>
    </source>
</evidence>
<dbReference type="GO" id="GO:0004713">
    <property type="term" value="F:protein tyrosine kinase activity"/>
    <property type="evidence" value="ECO:0007669"/>
    <property type="project" value="TreeGrafter"/>
</dbReference>
<dbReference type="SMART" id="SM00220">
    <property type="entry name" value="S_TKc"/>
    <property type="match status" value="1"/>
</dbReference>
<feature type="domain" description="Protein kinase" evidence="7">
    <location>
        <begin position="15"/>
        <end position="318"/>
    </location>
</feature>
<dbReference type="PROSITE" id="PS00108">
    <property type="entry name" value="PROTEIN_KINASE_ST"/>
    <property type="match status" value="1"/>
</dbReference>
<evidence type="ECO:0000256" key="3">
    <source>
        <dbReference type="ARBA" id="ARBA00022741"/>
    </source>
</evidence>
<evidence type="ECO:0000256" key="5">
    <source>
        <dbReference type="ARBA" id="ARBA00022840"/>
    </source>
</evidence>
<dbReference type="PANTHER" id="PTHR24058">
    <property type="entry name" value="DUAL SPECIFICITY PROTEIN KINASE"/>
    <property type="match status" value="1"/>
</dbReference>
<keyword evidence="1" id="KW-0723">Serine/threonine-protein kinase</keyword>
<dbReference type="InterPro" id="IPR011009">
    <property type="entry name" value="Kinase-like_dom_sf"/>
</dbReference>
<sequence>MKSKQFLSELEAHGYKVCKVLNRGRSGNVYECLMGKWKQSVAIKIPHMDHNNSGEAGILRHLMKWSMNESNIVTCIGEFTHLDSEILVFEKLDVNLEKYICQSHCKPMPLTHIRDVVKQMGSALSALSITEIIHTDIKPSNIMTVKPNQKSFQIKLIDFGSALSTSDAKQGSTLGTIGFMSPEIMLGLPFTQATDVWSLGCVVAYLMLGYPLFNTQSEYKAFKGIHQIIGQPSDELLKKGLYTSKYYKEYNNKWSPVEARMDFERLTSLDDLKPMRAGLFNKLEPIQREQCVELLKKMLQINPENRITPEEIKKHPFVTGHYQRKSSWKRFIPFKKNNKVSPLQPENQLPQRTLNTLPSEKVFKIPRVSETTTKTVNPFSRRNKIFPLNEGQKTYGMLNVEKKRGPHSSGGLNNPGSNMAPTSFNSQPSKKPRVIRVPPASGPTHRTLISRCPNFYDYVSALAFIRSLFFPSLNQSVCGVDQPRWQCGWYPSIRRPHPVQK</sequence>
<feature type="compositionally biased region" description="Polar residues" evidence="6">
    <location>
        <begin position="410"/>
        <end position="429"/>
    </location>
</feature>
<dbReference type="Gene3D" id="3.30.200.20">
    <property type="entry name" value="Phosphorylase Kinase, domain 1"/>
    <property type="match status" value="1"/>
</dbReference>
<keyword evidence="5" id="KW-0067">ATP-binding</keyword>
<dbReference type="InterPro" id="IPR000719">
    <property type="entry name" value="Prot_kinase_dom"/>
</dbReference>
<dbReference type="AlphaFoldDB" id="A0A8C6T4X5"/>
<dbReference type="InterPro" id="IPR050494">
    <property type="entry name" value="Ser_Thr_dual-spec_kinase"/>
</dbReference>